<evidence type="ECO:0000313" key="2">
    <source>
        <dbReference type="Proteomes" id="UP000186455"/>
    </source>
</evidence>
<accession>A0A1Q4V9I4</accession>
<reference evidence="1 2" key="1">
    <citation type="submission" date="2015-06" db="EMBL/GenBank/DDBJ databases">
        <title>Cloning and characterization of the uncialamcin biosynthetic gene cluster.</title>
        <authorList>
            <person name="Yan X."/>
            <person name="Huang T."/>
            <person name="Ge H."/>
            <person name="Shen B."/>
        </authorList>
    </citation>
    <scope>NUCLEOTIDE SEQUENCE [LARGE SCALE GENOMIC DNA]</scope>
    <source>
        <strain evidence="1 2">DCA2648</strain>
    </source>
</reference>
<organism evidence="1 2">
    <name type="scientific">Streptomyces uncialis</name>
    <dbReference type="NCBI Taxonomy" id="1048205"/>
    <lineage>
        <taxon>Bacteria</taxon>
        <taxon>Bacillati</taxon>
        <taxon>Actinomycetota</taxon>
        <taxon>Actinomycetes</taxon>
        <taxon>Kitasatosporales</taxon>
        <taxon>Streptomycetaceae</taxon>
        <taxon>Streptomyces</taxon>
    </lineage>
</organism>
<dbReference type="AlphaFoldDB" id="A0A1Q4V9I4"/>
<dbReference type="EMBL" id="LFBV01000002">
    <property type="protein sequence ID" value="OKH94511.1"/>
    <property type="molecule type" value="Genomic_DNA"/>
</dbReference>
<evidence type="ECO:0000313" key="1">
    <source>
        <dbReference type="EMBL" id="OKH94511.1"/>
    </source>
</evidence>
<protein>
    <recommendedName>
        <fullName evidence="3">STAS domain-containing protein</fullName>
    </recommendedName>
</protein>
<sequence>MREIAGGLGWKRRGHVWLVQIPADGGKQDLPGPRAVLRELGAERGAAVVVDTSAVRDANGRLLDWLAGLARDTRLCVVAPSLTVRQRLAGTAGPSSMRVTGSLGEALDVLGPESTLGIEARLPG</sequence>
<gene>
    <name evidence="1" type="ORF">AB852_09535</name>
</gene>
<proteinExistence type="predicted"/>
<evidence type="ECO:0008006" key="3">
    <source>
        <dbReference type="Google" id="ProtNLM"/>
    </source>
</evidence>
<comment type="caution">
    <text evidence="1">The sequence shown here is derived from an EMBL/GenBank/DDBJ whole genome shotgun (WGS) entry which is preliminary data.</text>
</comment>
<dbReference type="Proteomes" id="UP000186455">
    <property type="component" value="Unassembled WGS sequence"/>
</dbReference>
<dbReference type="RefSeq" id="WP_073786116.1">
    <property type="nucleotide sequence ID" value="NZ_JBITHB010000002.1"/>
</dbReference>
<name>A0A1Q4V9I4_9ACTN</name>
<keyword evidence="2" id="KW-1185">Reference proteome</keyword>